<dbReference type="AlphaFoldDB" id="A6I248"/>
<evidence type="ECO:0000313" key="1">
    <source>
        <dbReference type="EMBL" id="EDL77529.1"/>
    </source>
</evidence>
<sequence>MSSFTLHFPPQNPGYPGSPTHFCSRMRRGLLELDQCSVTLCLLCWYVALGV</sequence>
<gene>
    <name evidence="1" type="ORF">rCG_25489</name>
</gene>
<protein>
    <submittedName>
        <fullName evidence="1">RCG25489</fullName>
    </submittedName>
</protein>
<name>A6I248_RAT</name>
<reference evidence="1 2" key="1">
    <citation type="submission" date="2005-09" db="EMBL/GenBank/DDBJ databases">
        <authorList>
            <person name="Mural R.J."/>
            <person name="Li P.W."/>
            <person name="Adams M.D."/>
            <person name="Amanatides P.G."/>
            <person name="Baden-Tillson H."/>
            <person name="Barnstead M."/>
            <person name="Chin S.H."/>
            <person name="Dew I."/>
            <person name="Evans C.A."/>
            <person name="Ferriera S."/>
            <person name="Flanigan M."/>
            <person name="Fosler C."/>
            <person name="Glodek A."/>
            <person name="Gu Z."/>
            <person name="Holt R.A."/>
            <person name="Jennings D."/>
            <person name="Kraft C.L."/>
            <person name="Lu F."/>
            <person name="Nguyen T."/>
            <person name="Nusskern D.R."/>
            <person name="Pfannkoch C.M."/>
            <person name="Sitter C."/>
            <person name="Sutton G.G."/>
            <person name="Venter J.C."/>
            <person name="Wang Z."/>
            <person name="Woodage T."/>
            <person name="Zheng X.H."/>
            <person name="Zhong F."/>
        </authorList>
    </citation>
    <scope>NUCLEOTIDE SEQUENCE [LARGE SCALE GENOMIC DNA]</scope>
    <source>
        <strain>BN</strain>
        <strain evidence="2">Sprague-Dawley</strain>
    </source>
</reference>
<dbReference type="EMBL" id="CH473954">
    <property type="protein sequence ID" value="EDL77529.1"/>
    <property type="molecule type" value="Genomic_DNA"/>
</dbReference>
<proteinExistence type="predicted"/>
<dbReference type="Proteomes" id="UP000234681">
    <property type="component" value="Chromosome 8"/>
</dbReference>
<evidence type="ECO:0000313" key="2">
    <source>
        <dbReference type="Proteomes" id="UP000234681"/>
    </source>
</evidence>
<accession>A6I248</accession>
<organism evidence="1 2">
    <name type="scientific">Rattus norvegicus</name>
    <name type="common">Rat</name>
    <dbReference type="NCBI Taxonomy" id="10116"/>
    <lineage>
        <taxon>Eukaryota</taxon>
        <taxon>Metazoa</taxon>
        <taxon>Chordata</taxon>
        <taxon>Craniata</taxon>
        <taxon>Vertebrata</taxon>
        <taxon>Euteleostomi</taxon>
        <taxon>Mammalia</taxon>
        <taxon>Eutheria</taxon>
        <taxon>Euarchontoglires</taxon>
        <taxon>Glires</taxon>
        <taxon>Rodentia</taxon>
        <taxon>Myomorpha</taxon>
        <taxon>Muroidea</taxon>
        <taxon>Muridae</taxon>
        <taxon>Murinae</taxon>
        <taxon>Rattus</taxon>
    </lineage>
</organism>